<comment type="caution">
    <text evidence="13">The sequence shown here is derived from an EMBL/GenBank/DDBJ whole genome shotgun (WGS) entry which is preliminary data.</text>
</comment>
<comment type="similarity">
    <text evidence="9">Belongs to the creA/MIG C2H2-type zinc-finger protein family.</text>
</comment>
<evidence type="ECO:0000256" key="8">
    <source>
        <dbReference type="ARBA" id="ARBA00023242"/>
    </source>
</evidence>
<dbReference type="InterPro" id="IPR013087">
    <property type="entry name" value="Znf_C2H2_type"/>
</dbReference>
<accession>A0A3M6XQI1</accession>
<protein>
    <recommendedName>
        <fullName evidence="12">C2H2-type domain-containing protein</fullName>
    </recommendedName>
</protein>
<keyword evidence="2" id="KW-0479">Metal-binding</keyword>
<evidence type="ECO:0000256" key="2">
    <source>
        <dbReference type="ARBA" id="ARBA00022723"/>
    </source>
</evidence>
<keyword evidence="5" id="KW-0862">Zinc</keyword>
<organism evidence="13 14">
    <name type="scientific">Hortaea werneckii</name>
    <name type="common">Black yeast</name>
    <name type="synonym">Cladosporium werneckii</name>
    <dbReference type="NCBI Taxonomy" id="91943"/>
    <lineage>
        <taxon>Eukaryota</taxon>
        <taxon>Fungi</taxon>
        <taxon>Dikarya</taxon>
        <taxon>Ascomycota</taxon>
        <taxon>Pezizomycotina</taxon>
        <taxon>Dothideomycetes</taxon>
        <taxon>Dothideomycetidae</taxon>
        <taxon>Mycosphaerellales</taxon>
        <taxon>Teratosphaeriaceae</taxon>
        <taxon>Hortaea</taxon>
    </lineage>
</organism>
<feature type="non-terminal residue" evidence="13">
    <location>
        <position position="371"/>
    </location>
</feature>
<evidence type="ECO:0000313" key="14">
    <source>
        <dbReference type="Proteomes" id="UP000276864"/>
    </source>
</evidence>
<sequence length="371" mass="40324">FPGCTKRFSRSDELTRHSRIHNNPNSRRGNKQHVAAAAAAAQAIQNGMQNGTYDLQTLQQLSQLNQMNQMNQMGQGGQFNPLAQMGQLNGMNQMGQMGAMGGMGQMHPMGQMNQMGQVNQMGQMGQMHPPQQMPQMNGGSPMGQMNQPTSAPQPMPPPSAAPSAPNSQLNSPNVSPPQTYSTYSSNPGSYMTRNVSGDVSPAAGNSHRPMDINLLATAASQVERENNNLSQIPNHNLSLPSRHSAYQYHNHPYGTGRMPSLSHYHYSSNPTSQPMSRAHSQDEDDHYAHRASKKSRPSSPHTTAPPSPEMPHESTSPTPDHTPLATPSHSPRLRPQFFHNGVQLPTLHHLSLHNQPPPALAPVEPSADGQQ</sequence>
<comment type="subcellular location">
    <subcellularLocation>
        <location evidence="1">Nucleus</location>
    </subcellularLocation>
</comment>
<keyword evidence="6" id="KW-0805">Transcription regulation</keyword>
<evidence type="ECO:0000256" key="3">
    <source>
        <dbReference type="ARBA" id="ARBA00022737"/>
    </source>
</evidence>
<evidence type="ECO:0000256" key="10">
    <source>
        <dbReference type="PROSITE-ProRule" id="PRU00042"/>
    </source>
</evidence>
<feature type="domain" description="C2H2-type" evidence="12">
    <location>
        <begin position="1"/>
        <end position="26"/>
    </location>
</feature>
<feature type="compositionally biased region" description="Low complexity" evidence="11">
    <location>
        <begin position="122"/>
        <end position="150"/>
    </location>
</feature>
<feature type="compositionally biased region" description="Polar residues" evidence="11">
    <location>
        <begin position="265"/>
        <end position="275"/>
    </location>
</feature>
<dbReference type="Proteomes" id="UP000276864">
    <property type="component" value="Unassembled WGS sequence"/>
</dbReference>
<feature type="compositionally biased region" description="Low complexity" evidence="11">
    <location>
        <begin position="161"/>
        <end position="173"/>
    </location>
</feature>
<dbReference type="Gene3D" id="3.30.160.60">
    <property type="entry name" value="Classic Zinc Finger"/>
    <property type="match status" value="1"/>
</dbReference>
<dbReference type="GO" id="GO:0005737">
    <property type="term" value="C:cytoplasm"/>
    <property type="evidence" value="ECO:0007669"/>
    <property type="project" value="TreeGrafter"/>
</dbReference>
<evidence type="ECO:0000256" key="9">
    <source>
        <dbReference type="ARBA" id="ARBA00038023"/>
    </source>
</evidence>
<evidence type="ECO:0000256" key="6">
    <source>
        <dbReference type="ARBA" id="ARBA00023015"/>
    </source>
</evidence>
<keyword evidence="8" id="KW-0539">Nucleus</keyword>
<dbReference type="GO" id="GO:0000433">
    <property type="term" value="P:carbon catabolite repression of transcription from RNA polymerase II promoter by glucose"/>
    <property type="evidence" value="ECO:0007669"/>
    <property type="project" value="TreeGrafter"/>
</dbReference>
<evidence type="ECO:0000256" key="4">
    <source>
        <dbReference type="ARBA" id="ARBA00022771"/>
    </source>
</evidence>
<proteinExistence type="inferred from homology"/>
<dbReference type="PANTHER" id="PTHR47428:SF1">
    <property type="entry name" value="REGULATORY PROTEIN MIG1-RELATED"/>
    <property type="match status" value="1"/>
</dbReference>
<dbReference type="GO" id="GO:0005634">
    <property type="term" value="C:nucleus"/>
    <property type="evidence" value="ECO:0007669"/>
    <property type="project" value="UniProtKB-SubCell"/>
</dbReference>
<dbReference type="PROSITE" id="PS50157">
    <property type="entry name" value="ZINC_FINGER_C2H2_2"/>
    <property type="match status" value="1"/>
</dbReference>
<evidence type="ECO:0000256" key="7">
    <source>
        <dbReference type="ARBA" id="ARBA00023163"/>
    </source>
</evidence>
<dbReference type="PANTHER" id="PTHR47428">
    <property type="entry name" value="REGULATORY PROTEIN MIG1-RELATED"/>
    <property type="match status" value="1"/>
</dbReference>
<keyword evidence="4 10" id="KW-0863">Zinc-finger</keyword>
<evidence type="ECO:0000256" key="1">
    <source>
        <dbReference type="ARBA" id="ARBA00004123"/>
    </source>
</evidence>
<feature type="region of interest" description="Disordered" evidence="11">
    <location>
        <begin position="122"/>
        <end position="208"/>
    </location>
</feature>
<evidence type="ECO:0000313" key="13">
    <source>
        <dbReference type="EMBL" id="RMX93063.1"/>
    </source>
</evidence>
<feature type="compositionally biased region" description="Polar residues" evidence="11">
    <location>
        <begin position="176"/>
        <end position="197"/>
    </location>
</feature>
<feature type="non-terminal residue" evidence="13">
    <location>
        <position position="1"/>
    </location>
</feature>
<name>A0A3M6XQI1_HORWE</name>
<dbReference type="InterPro" id="IPR051007">
    <property type="entry name" value="creA/MIG_C2H2-ZnF"/>
</dbReference>
<dbReference type="GO" id="GO:0008270">
    <property type="term" value="F:zinc ion binding"/>
    <property type="evidence" value="ECO:0007669"/>
    <property type="project" value="UniProtKB-KW"/>
</dbReference>
<feature type="compositionally biased region" description="Pro residues" evidence="11">
    <location>
        <begin position="151"/>
        <end position="160"/>
    </location>
</feature>
<keyword evidence="7" id="KW-0804">Transcription</keyword>
<reference evidence="13 14" key="1">
    <citation type="journal article" date="2018" name="BMC Genomics">
        <title>Genomic evidence for intraspecific hybridization in a clonal and extremely halotolerant yeast.</title>
        <authorList>
            <person name="Gostincar C."/>
            <person name="Stajich J.E."/>
            <person name="Zupancic J."/>
            <person name="Zalar P."/>
            <person name="Gunde-Cimerman N."/>
        </authorList>
    </citation>
    <scope>NUCLEOTIDE SEQUENCE [LARGE SCALE GENOMIC DNA]</scope>
    <source>
        <strain evidence="13 14">EXF-6651</strain>
    </source>
</reference>
<gene>
    <name evidence="13" type="ORF">D0866_16722</name>
</gene>
<keyword evidence="3" id="KW-0677">Repeat</keyword>
<feature type="region of interest" description="Disordered" evidence="11">
    <location>
        <begin position="245"/>
        <end position="371"/>
    </location>
</feature>
<feature type="region of interest" description="Disordered" evidence="11">
    <location>
        <begin position="1"/>
        <end position="32"/>
    </location>
</feature>
<evidence type="ECO:0000256" key="5">
    <source>
        <dbReference type="ARBA" id="ARBA00022833"/>
    </source>
</evidence>
<dbReference type="EMBL" id="QWIM01004532">
    <property type="protein sequence ID" value="RMX93063.1"/>
    <property type="molecule type" value="Genomic_DNA"/>
</dbReference>
<evidence type="ECO:0000259" key="12">
    <source>
        <dbReference type="PROSITE" id="PS50157"/>
    </source>
</evidence>
<dbReference type="GO" id="GO:0000978">
    <property type="term" value="F:RNA polymerase II cis-regulatory region sequence-specific DNA binding"/>
    <property type="evidence" value="ECO:0007669"/>
    <property type="project" value="TreeGrafter"/>
</dbReference>
<evidence type="ECO:0000256" key="11">
    <source>
        <dbReference type="SAM" id="MobiDB-lite"/>
    </source>
</evidence>
<dbReference type="AlphaFoldDB" id="A0A3M6XQI1"/>
<feature type="compositionally biased region" description="Polar residues" evidence="11">
    <location>
        <begin position="313"/>
        <end position="329"/>
    </location>
</feature>